<dbReference type="InterPro" id="IPR036291">
    <property type="entry name" value="NAD(P)-bd_dom_sf"/>
</dbReference>
<dbReference type="CDD" id="cd08254">
    <property type="entry name" value="hydroxyacyl_CoA_DH"/>
    <property type="match status" value="1"/>
</dbReference>
<evidence type="ECO:0000313" key="7">
    <source>
        <dbReference type="Proteomes" id="UP000320707"/>
    </source>
</evidence>
<dbReference type="SMART" id="SM00829">
    <property type="entry name" value="PKS_ER"/>
    <property type="match status" value="1"/>
</dbReference>
<dbReference type="InterPro" id="IPR050129">
    <property type="entry name" value="Zn_alcohol_dh"/>
</dbReference>
<protein>
    <submittedName>
        <fullName evidence="6">Alcohol dehydrogenase</fullName>
    </submittedName>
</protein>
<feature type="domain" description="Enoyl reductase (ER)" evidence="5">
    <location>
        <begin position="8"/>
        <end position="319"/>
    </location>
</feature>
<dbReference type="PROSITE" id="PS00059">
    <property type="entry name" value="ADH_ZINC"/>
    <property type="match status" value="1"/>
</dbReference>
<dbReference type="SUPFAM" id="SSF51735">
    <property type="entry name" value="NAD(P)-binding Rossmann-fold domains"/>
    <property type="match status" value="1"/>
</dbReference>
<organism evidence="6 7">
    <name type="scientific">Fusarium oxysporum f. sp. cubense</name>
    <dbReference type="NCBI Taxonomy" id="61366"/>
    <lineage>
        <taxon>Eukaryota</taxon>
        <taxon>Fungi</taxon>
        <taxon>Dikarya</taxon>
        <taxon>Ascomycota</taxon>
        <taxon>Pezizomycotina</taxon>
        <taxon>Sordariomycetes</taxon>
        <taxon>Hypocreomycetidae</taxon>
        <taxon>Hypocreales</taxon>
        <taxon>Nectriaceae</taxon>
        <taxon>Fusarium</taxon>
        <taxon>Fusarium oxysporum species complex</taxon>
    </lineage>
</organism>
<dbReference type="PANTHER" id="PTHR43401:SF2">
    <property type="entry name" value="L-THREONINE 3-DEHYDROGENASE"/>
    <property type="match status" value="1"/>
</dbReference>
<comment type="similarity">
    <text evidence="4">Belongs to the zinc-containing alcohol dehydrogenase family.</text>
</comment>
<dbReference type="GO" id="GO:0016491">
    <property type="term" value="F:oxidoreductase activity"/>
    <property type="evidence" value="ECO:0007669"/>
    <property type="project" value="UniProtKB-KW"/>
</dbReference>
<dbReference type="InterPro" id="IPR002328">
    <property type="entry name" value="ADH_Zn_CS"/>
</dbReference>
<dbReference type="Gene3D" id="3.90.180.10">
    <property type="entry name" value="Medium-chain alcohol dehydrogenases, catalytic domain"/>
    <property type="match status" value="1"/>
</dbReference>
<dbReference type="GO" id="GO:0008270">
    <property type="term" value="F:zinc ion binding"/>
    <property type="evidence" value="ECO:0007669"/>
    <property type="project" value="InterPro"/>
</dbReference>
<sequence length="324" mass="33938">MKAFQFMNPSKGLEYKEVPVPVPDKNQLLVEVKATGLCHTDCNIVSGLDDTFFWKRPIILGHEIAGVVVKIGSDVTKFKVGDPVVAVIGTEYPVTFGDVTTAAGIGYDGGFAQYAALFESKTLRIPEGVTFAQAAVATDAIATAYHAIVVEGQISASSKVAIVGLGGLGLSAAQIASRFGSKVYGIERDTRKYVAAAQAGVYACAKSFDGFPGVRFDVVIDFAGAGSTTAAAAKAVKPGGKVVLVGLSKKQATLDTYEFVAFGVTLKGSAGSSIGEVEKSLQMIANKEIEPLLEEIPFSKIKEGLDRLSQGNVIGRLYADPTKS</sequence>
<dbReference type="PANTHER" id="PTHR43401">
    <property type="entry name" value="L-THREONINE 3-DEHYDROGENASE"/>
    <property type="match status" value="1"/>
</dbReference>
<dbReference type="Proteomes" id="UP000320707">
    <property type="component" value="Unassembled WGS sequence"/>
</dbReference>
<accession>A0A559KSC4</accession>
<evidence type="ECO:0000256" key="1">
    <source>
        <dbReference type="ARBA" id="ARBA00022723"/>
    </source>
</evidence>
<dbReference type="EMBL" id="SRMI01000010">
    <property type="protein sequence ID" value="TVY62647.1"/>
    <property type="molecule type" value="Genomic_DNA"/>
</dbReference>
<dbReference type="Gene3D" id="3.40.50.720">
    <property type="entry name" value="NAD(P)-binding Rossmann-like Domain"/>
    <property type="match status" value="1"/>
</dbReference>
<evidence type="ECO:0000259" key="5">
    <source>
        <dbReference type="SMART" id="SM00829"/>
    </source>
</evidence>
<dbReference type="Pfam" id="PF00107">
    <property type="entry name" value="ADH_zinc_N"/>
    <property type="match status" value="1"/>
</dbReference>
<name>A0A559KSC4_FUSOC</name>
<proteinExistence type="inferred from homology"/>
<reference evidence="6 7" key="1">
    <citation type="journal article" date="2019" name="Microbiol. Resour. Announc.">
        <title>High-quality draft genome sequence of Fusarium oxysporum f. sp. cubense strain 160527, a causal agent of Panama disease.</title>
        <authorList>
            <person name="Asai S."/>
            <person name="Ayukawa Y."/>
            <person name="Gan P."/>
            <person name="Masuda S."/>
            <person name="Komatsu K."/>
            <person name="Shirasu K."/>
            <person name="Arie T."/>
        </authorList>
    </citation>
    <scope>NUCLEOTIDE SEQUENCE [LARGE SCALE GENOMIC DNA]</scope>
    <source>
        <strain evidence="6 7">160527</strain>
    </source>
</reference>
<keyword evidence="3" id="KW-0560">Oxidoreductase</keyword>
<dbReference type="AlphaFoldDB" id="A0A559KSC4"/>
<dbReference type="Pfam" id="PF08240">
    <property type="entry name" value="ADH_N"/>
    <property type="match status" value="1"/>
</dbReference>
<comment type="caution">
    <text evidence="6">The sequence shown here is derived from an EMBL/GenBank/DDBJ whole genome shotgun (WGS) entry which is preliminary data.</text>
</comment>
<keyword evidence="2 4" id="KW-0862">Zinc</keyword>
<dbReference type="InterPro" id="IPR013154">
    <property type="entry name" value="ADH-like_N"/>
</dbReference>
<dbReference type="SUPFAM" id="SSF50129">
    <property type="entry name" value="GroES-like"/>
    <property type="match status" value="1"/>
</dbReference>
<evidence type="ECO:0000256" key="2">
    <source>
        <dbReference type="ARBA" id="ARBA00022833"/>
    </source>
</evidence>
<evidence type="ECO:0000256" key="4">
    <source>
        <dbReference type="RuleBase" id="RU361277"/>
    </source>
</evidence>
<gene>
    <name evidence="6" type="primary">adhT-1</name>
    <name evidence="6" type="ORF">Focb16_v004268</name>
</gene>
<dbReference type="InterPro" id="IPR013149">
    <property type="entry name" value="ADH-like_C"/>
</dbReference>
<keyword evidence="1 4" id="KW-0479">Metal-binding</keyword>
<comment type="cofactor">
    <cofactor evidence="4">
        <name>Zn(2+)</name>
        <dbReference type="ChEBI" id="CHEBI:29105"/>
    </cofactor>
</comment>
<evidence type="ECO:0000313" key="6">
    <source>
        <dbReference type="EMBL" id="TVY62647.1"/>
    </source>
</evidence>
<evidence type="ECO:0000256" key="3">
    <source>
        <dbReference type="ARBA" id="ARBA00023002"/>
    </source>
</evidence>
<dbReference type="InterPro" id="IPR020843">
    <property type="entry name" value="ER"/>
</dbReference>
<dbReference type="InterPro" id="IPR011032">
    <property type="entry name" value="GroES-like_sf"/>
</dbReference>